<gene>
    <name evidence="2" type="ORF">THAOC_11435</name>
</gene>
<feature type="compositionally biased region" description="Gly residues" evidence="1">
    <location>
        <begin position="18"/>
        <end position="27"/>
    </location>
</feature>
<protein>
    <submittedName>
        <fullName evidence="2">Uncharacterized protein</fullName>
    </submittedName>
</protein>
<dbReference type="Proteomes" id="UP000266841">
    <property type="component" value="Unassembled WGS sequence"/>
</dbReference>
<proteinExistence type="predicted"/>
<keyword evidence="3" id="KW-1185">Reference proteome</keyword>
<feature type="region of interest" description="Disordered" evidence="1">
    <location>
        <begin position="14"/>
        <end position="35"/>
    </location>
</feature>
<dbReference type="eggNOG" id="ENOG502QZ22">
    <property type="taxonomic scope" value="Eukaryota"/>
</dbReference>
<comment type="caution">
    <text evidence="2">The sequence shown here is derived from an EMBL/GenBank/DDBJ whole genome shotgun (WGS) entry which is preliminary data.</text>
</comment>
<name>K0T2K1_THAOC</name>
<organism evidence="2 3">
    <name type="scientific">Thalassiosira oceanica</name>
    <name type="common">Marine diatom</name>
    <dbReference type="NCBI Taxonomy" id="159749"/>
    <lineage>
        <taxon>Eukaryota</taxon>
        <taxon>Sar</taxon>
        <taxon>Stramenopiles</taxon>
        <taxon>Ochrophyta</taxon>
        <taxon>Bacillariophyta</taxon>
        <taxon>Coscinodiscophyceae</taxon>
        <taxon>Thalassiosirophycidae</taxon>
        <taxon>Thalassiosirales</taxon>
        <taxon>Thalassiosiraceae</taxon>
        <taxon>Thalassiosira</taxon>
    </lineage>
</organism>
<dbReference type="AlphaFoldDB" id="K0T2K1"/>
<reference evidence="2 3" key="1">
    <citation type="journal article" date="2012" name="Genome Biol.">
        <title>Genome and low-iron response of an oceanic diatom adapted to chronic iron limitation.</title>
        <authorList>
            <person name="Lommer M."/>
            <person name="Specht M."/>
            <person name="Roy A.S."/>
            <person name="Kraemer L."/>
            <person name="Andreson R."/>
            <person name="Gutowska M.A."/>
            <person name="Wolf J."/>
            <person name="Bergner S.V."/>
            <person name="Schilhabel M.B."/>
            <person name="Klostermeier U.C."/>
            <person name="Beiko R.G."/>
            <person name="Rosenstiel P."/>
            <person name="Hippler M."/>
            <person name="Laroche J."/>
        </authorList>
    </citation>
    <scope>NUCLEOTIDE SEQUENCE [LARGE SCALE GENOMIC DNA]</scope>
    <source>
        <strain evidence="2 3">CCMP1005</strain>
    </source>
</reference>
<evidence type="ECO:0000256" key="1">
    <source>
        <dbReference type="SAM" id="MobiDB-lite"/>
    </source>
</evidence>
<sequence>MILHDVLIFDGHRHLKGGRGGGGGGSRGSSSYSSSSGRLESSIGITFDAYLPHLQVDGARARTDRAAMAATRPATRAMVTSSDEVDLDSAISQAKEEAASNAASSVESGRRFETYSGDYDLTYQDGGEVMKGQMSIQLTNNPQLNGYTITGVNVDEDGSSNVIDGFVHYTGEAWWVDEVESGQDKGLRVISAGKFDLENNNFEGTWKASSGRGGNYIKFDSTNATKTFESSADASPQTLQEMLNTDIPTVYGASDAEIPVVSAVQDVEAANGPIVSAVAVPPPQATAVASAPPLNATPVIPSVYVPKP</sequence>
<accession>K0T2K1</accession>
<evidence type="ECO:0000313" key="2">
    <source>
        <dbReference type="EMBL" id="EJK67516.1"/>
    </source>
</evidence>
<evidence type="ECO:0000313" key="3">
    <source>
        <dbReference type="Proteomes" id="UP000266841"/>
    </source>
</evidence>
<dbReference type="EMBL" id="AGNL01012976">
    <property type="protein sequence ID" value="EJK67516.1"/>
    <property type="molecule type" value="Genomic_DNA"/>
</dbReference>